<protein>
    <submittedName>
        <fullName evidence="4">Bll2959 protein</fullName>
    </submittedName>
</protein>
<evidence type="ECO:0000256" key="1">
    <source>
        <dbReference type="SAM" id="MobiDB-lite"/>
    </source>
</evidence>
<keyword evidence="5" id="KW-1185">Reference proteome</keyword>
<dbReference type="OrthoDB" id="3182121at2"/>
<dbReference type="KEGG" id="bja:bll2959"/>
<evidence type="ECO:0000259" key="3">
    <source>
        <dbReference type="Pfam" id="PF12172"/>
    </source>
</evidence>
<evidence type="ECO:0000313" key="4">
    <source>
        <dbReference type="EMBL" id="BAC48224.1"/>
    </source>
</evidence>
<dbReference type="AlphaFoldDB" id="Q89R13"/>
<dbReference type="eggNOG" id="COG1545">
    <property type="taxonomic scope" value="Bacteria"/>
</dbReference>
<evidence type="ECO:0000313" key="5">
    <source>
        <dbReference type="Proteomes" id="UP000002526"/>
    </source>
</evidence>
<dbReference type="Pfam" id="PF01796">
    <property type="entry name" value="OB_ChsH2_C"/>
    <property type="match status" value="1"/>
</dbReference>
<dbReference type="Proteomes" id="UP000002526">
    <property type="component" value="Chromosome"/>
</dbReference>
<gene>
    <name evidence="4" type="ordered locus">bll2959</name>
</gene>
<dbReference type="InterPro" id="IPR052513">
    <property type="entry name" value="Thioester_dehydratase-like"/>
</dbReference>
<dbReference type="InterPro" id="IPR002878">
    <property type="entry name" value="ChsH2_C"/>
</dbReference>
<dbReference type="InParanoid" id="Q89R13"/>
<dbReference type="PANTHER" id="PTHR34075:SF5">
    <property type="entry name" value="BLR3430 PROTEIN"/>
    <property type="match status" value="1"/>
</dbReference>
<organism evidence="4 5">
    <name type="scientific">Bradyrhizobium diazoefficiens (strain JCM 10833 / BCRC 13528 / IAM 13628 / NBRC 14792 / USDA 110)</name>
    <dbReference type="NCBI Taxonomy" id="224911"/>
    <lineage>
        <taxon>Bacteria</taxon>
        <taxon>Pseudomonadati</taxon>
        <taxon>Pseudomonadota</taxon>
        <taxon>Alphaproteobacteria</taxon>
        <taxon>Hyphomicrobiales</taxon>
        <taxon>Nitrobacteraceae</taxon>
        <taxon>Bradyrhizobium</taxon>
    </lineage>
</organism>
<dbReference type="InterPro" id="IPR022002">
    <property type="entry name" value="ChsH2_Znr"/>
</dbReference>
<dbReference type="SUPFAM" id="SSF50249">
    <property type="entry name" value="Nucleic acid-binding proteins"/>
    <property type="match status" value="1"/>
</dbReference>
<feature type="domain" description="ChsH2 rubredoxin-like zinc ribbon" evidence="3">
    <location>
        <begin position="53"/>
        <end position="87"/>
    </location>
</feature>
<dbReference type="STRING" id="224911.AAV28_11815"/>
<sequence length="171" mass="18924">MHAHCWTVDARWSIVASRSKQAGTKACRPGGPADMAEPQRARPKPTPETQHFWDGTKAGELRLQRCDACAHVYFPPRPFCPSCATRKVSIFKASGKGFLYSYVINHRPAAPGFTPPYAIAVVELAEGPRMMSNIIDCPQTPEALELDMKLEVAFQELDDKITLPVFRPAKG</sequence>
<dbReference type="EMBL" id="BA000040">
    <property type="protein sequence ID" value="BAC48224.1"/>
    <property type="molecule type" value="Genomic_DNA"/>
</dbReference>
<accession>Q89R13</accession>
<dbReference type="PhylomeDB" id="Q89R13"/>
<evidence type="ECO:0000259" key="2">
    <source>
        <dbReference type="Pfam" id="PF01796"/>
    </source>
</evidence>
<dbReference type="InterPro" id="IPR012340">
    <property type="entry name" value="NA-bd_OB-fold"/>
</dbReference>
<dbReference type="Gene3D" id="6.10.30.10">
    <property type="match status" value="1"/>
</dbReference>
<name>Q89R13_BRADU</name>
<dbReference type="EnsemblBacteria" id="BAC48224">
    <property type="protein sequence ID" value="BAC48224"/>
    <property type="gene ID" value="BAC48224"/>
</dbReference>
<proteinExistence type="predicted"/>
<dbReference type="Pfam" id="PF12172">
    <property type="entry name" value="zf-ChsH2"/>
    <property type="match status" value="1"/>
</dbReference>
<dbReference type="HOGENOM" id="CLU_119412_0_0_5"/>
<dbReference type="PATRIC" id="fig|224911.5.peg.2941"/>
<feature type="domain" description="ChsH2 C-terminal OB-fold" evidence="2">
    <location>
        <begin position="93"/>
        <end position="155"/>
    </location>
</feature>
<feature type="region of interest" description="Disordered" evidence="1">
    <location>
        <begin position="20"/>
        <end position="50"/>
    </location>
</feature>
<reference evidence="5" key="1">
    <citation type="journal article" date="2002" name="DNA Res.">
        <title>Complete genomic sequence of nitrogen-fixing symbiotic bacterium Bradyrhizobium japonicum USDA110.</title>
        <authorList>
            <person name="Kaneko T."/>
            <person name="Nakamura Y."/>
            <person name="Sato S."/>
            <person name="Minamisawa K."/>
            <person name="Uchiumi T."/>
            <person name="Sasamoto S."/>
            <person name="Watanabe A."/>
            <person name="Idesawa K."/>
            <person name="Iriguchi M."/>
            <person name="Kawashima K."/>
            <person name="Kohara M."/>
            <person name="Matsumoto M."/>
            <person name="Shimpo S."/>
            <person name="Tsuruoka H."/>
            <person name="Wada T."/>
            <person name="Yamada M."/>
            <person name="Tabata S."/>
        </authorList>
    </citation>
    <scope>NUCLEOTIDE SEQUENCE [LARGE SCALE GENOMIC DNA]</scope>
    <source>
        <strain evidence="5">JCM 10833 / BCRC 13528 / IAM 13628 / NBRC 14792 / USDA 110</strain>
    </source>
</reference>
<dbReference type="PANTHER" id="PTHR34075">
    <property type="entry name" value="BLR3430 PROTEIN"/>
    <property type="match status" value="1"/>
</dbReference>